<name>A0A4Y2QJB4_ARAVE</name>
<protein>
    <submittedName>
        <fullName evidence="1">Uncharacterized protein</fullName>
    </submittedName>
</protein>
<comment type="caution">
    <text evidence="1">The sequence shown here is derived from an EMBL/GenBank/DDBJ whole genome shotgun (WGS) entry which is preliminary data.</text>
</comment>
<gene>
    <name evidence="1" type="ORF">AVEN_252009_1</name>
</gene>
<reference evidence="1 2" key="1">
    <citation type="journal article" date="2019" name="Sci. Rep.">
        <title>Orb-weaving spider Araneus ventricosus genome elucidates the spidroin gene catalogue.</title>
        <authorList>
            <person name="Kono N."/>
            <person name="Nakamura H."/>
            <person name="Ohtoshi R."/>
            <person name="Moran D.A.P."/>
            <person name="Shinohara A."/>
            <person name="Yoshida Y."/>
            <person name="Fujiwara M."/>
            <person name="Mori M."/>
            <person name="Tomita M."/>
            <person name="Arakawa K."/>
        </authorList>
    </citation>
    <scope>NUCLEOTIDE SEQUENCE [LARGE SCALE GENOMIC DNA]</scope>
</reference>
<evidence type="ECO:0000313" key="2">
    <source>
        <dbReference type="Proteomes" id="UP000499080"/>
    </source>
</evidence>
<proteinExistence type="predicted"/>
<dbReference type="Proteomes" id="UP000499080">
    <property type="component" value="Unassembled WGS sequence"/>
</dbReference>
<keyword evidence="2" id="KW-1185">Reference proteome</keyword>
<sequence>MAASDRSRVGVCDVTCITSIVLGRWTCIDMSIIKHIRDALLHAVEKISPPSCTPMDLWIALQDSWCELPPGNLQTLVESRPRRFPALLRARGGPTQY</sequence>
<dbReference type="AlphaFoldDB" id="A0A4Y2QJB4"/>
<accession>A0A4Y2QJB4</accession>
<evidence type="ECO:0000313" key="1">
    <source>
        <dbReference type="EMBL" id="GBN63411.1"/>
    </source>
</evidence>
<dbReference type="EMBL" id="BGPR01014037">
    <property type="protein sequence ID" value="GBN63411.1"/>
    <property type="molecule type" value="Genomic_DNA"/>
</dbReference>
<dbReference type="Gene3D" id="3.30.420.10">
    <property type="entry name" value="Ribonuclease H-like superfamily/Ribonuclease H"/>
    <property type="match status" value="1"/>
</dbReference>
<dbReference type="OrthoDB" id="6467801at2759"/>
<organism evidence="1 2">
    <name type="scientific">Araneus ventricosus</name>
    <name type="common">Orbweaver spider</name>
    <name type="synonym">Epeira ventricosa</name>
    <dbReference type="NCBI Taxonomy" id="182803"/>
    <lineage>
        <taxon>Eukaryota</taxon>
        <taxon>Metazoa</taxon>
        <taxon>Ecdysozoa</taxon>
        <taxon>Arthropoda</taxon>
        <taxon>Chelicerata</taxon>
        <taxon>Arachnida</taxon>
        <taxon>Araneae</taxon>
        <taxon>Araneomorphae</taxon>
        <taxon>Entelegynae</taxon>
        <taxon>Araneoidea</taxon>
        <taxon>Araneidae</taxon>
        <taxon>Araneus</taxon>
    </lineage>
</organism>
<dbReference type="InterPro" id="IPR036397">
    <property type="entry name" value="RNaseH_sf"/>
</dbReference>
<dbReference type="GO" id="GO:0003676">
    <property type="term" value="F:nucleic acid binding"/>
    <property type="evidence" value="ECO:0007669"/>
    <property type="project" value="InterPro"/>
</dbReference>